<dbReference type="Gene3D" id="3.40.50.300">
    <property type="entry name" value="P-loop containing nucleotide triphosphate hydrolases"/>
    <property type="match status" value="2"/>
</dbReference>
<reference evidence="5 6" key="1">
    <citation type="submission" date="2015-01" db="EMBL/GenBank/DDBJ databases">
        <title>The Genome Sequence of Rhinocladiella mackenzie CBS 650.93.</title>
        <authorList>
            <consortium name="The Broad Institute Genomics Platform"/>
            <person name="Cuomo C."/>
            <person name="de Hoog S."/>
            <person name="Gorbushina A."/>
            <person name="Stielow B."/>
            <person name="Teixiera M."/>
            <person name="Abouelleil A."/>
            <person name="Chapman S.B."/>
            <person name="Priest M."/>
            <person name="Young S.K."/>
            <person name="Wortman J."/>
            <person name="Nusbaum C."/>
            <person name="Birren B."/>
        </authorList>
    </citation>
    <scope>NUCLEOTIDE SEQUENCE [LARGE SCALE GENOMIC DNA]</scope>
    <source>
        <strain evidence="5 6">CBS 650.93</strain>
    </source>
</reference>
<dbReference type="SUPFAM" id="SSF52540">
    <property type="entry name" value="P-loop containing nucleoside triphosphate hydrolases"/>
    <property type="match status" value="1"/>
</dbReference>
<accession>A0A0D2IA14</accession>
<evidence type="ECO:0000313" key="6">
    <source>
        <dbReference type="Proteomes" id="UP000053617"/>
    </source>
</evidence>
<keyword evidence="1" id="KW-0175">Coiled coil</keyword>
<dbReference type="Pfam" id="PF00350">
    <property type="entry name" value="Dynamin_N"/>
    <property type="match status" value="1"/>
</dbReference>
<feature type="compositionally biased region" description="Low complexity" evidence="2">
    <location>
        <begin position="336"/>
        <end position="348"/>
    </location>
</feature>
<dbReference type="InterPro" id="IPR056024">
    <property type="entry name" value="DUF7605"/>
</dbReference>
<feature type="compositionally biased region" description="Low complexity" evidence="2">
    <location>
        <begin position="847"/>
        <end position="856"/>
    </location>
</feature>
<sequence length="1472" mass="165748">MTTPSAFFDKLMAVKPEDDLKPGQILVAVLQCDITPTQPFEQQDALWIRCRQDTEIARVLDAYKKQCPDAGEVVLRHDFRVLDEKTAVRALADRPPYNFVALETIRVQDLHKRMGATPVRTPLSDVTNVVKKTISQGTATSKAIETPSGQRSIPPKPQVTLASTPPVSAHVASHLPQPAGADHSLASSEQLGWEDFFFERHECYNPATGHHSRRPDSEYYALDKSIHEEWLALTSGQKSYFNERGVRIASISNSADPIERRIGHWAFWCFYYDNYIKTHHGPFDPHHDFDTRWQHIERWRVEWTKLSSHGRRVWMDKVRSHTVAAVERGILDRPESLVSSARSSPLSDTDTDSLKLGASPDPKPGNNAIHQFDGPTEETDFHIPLEDAPNSQGPAPTRLSMAELFDNRTPEQLEKSVEKGVELLSGIQRTLKAQPSQDADQWLQALENVQKQAVRSKTVVGVVGATGAGKSSVINAMLDEERLVPTNCMRACTAVVTEISYNYEEGAAYRAEVEFISRENWHQQLKILFQDLLDGSGQVSRECNNEDHESGVAYAQVKAVYPTLTKEEMEHVPIERLLQHENVACLGTTRNLESDDSLTFYKKLQHYVDSKEKSSATKEKPDFREKKKKPREMEFWPLIRVVRLYVKAPALATGAVIVDLPGVHDSNQARAAVAQGYMKQCTGLWIVAPITRAVDDKSAKNLLGESFKRQLKMDGGYSSVTFICSKTDDISITEAQDSLGLEEEFDPVWAKSEALRKKEVALKKQINELKDTRSDISAAIDFAEEGLEVWEKLQEECNEGKPVFKPQPKSQKRKRTEKNSPARKKSKYVEPDTDDDFIDDDGDSDSDAGSNHASSDATEDRGEPLREDDIQRKIAELRGAKKERRRERLKLDDQLKGLRQQMDKINQERDGIDAELSARCISGRNEYSRAAIRQDYAAGIRELDQELAEEEDAANFNPDVDARDYGEVARNLPVFCVSSRAYQKLKGRLPKDKTPPGFKHVDETEIPALQDHCIQLTTAGRQAFCRKFLNSMYQLLNSLRLWASNDGTSKNLSEGQLKREAQILKEKLSKLDCAFEKAVTAISSGLGEELQDKVYGIYPTATQAAKAQANDTVRKWGMPVNRDNRAAGGLYWATYKAVVRRDGCFTNAHGNNNFNEQLVEPVLRHLAGPWESLFARRMPGILNGLPMTVGQLITKFHNEVEGRAVRNGVSIASFHMLKQQIPVYKEMLKDAMTEMRGRLSEKQREINREFEPQIKAHMMDTYEWCTRESGPGQYKRMRDHMERHVEEEKFSMFNDAVEHVRGLLEELLDDTKEEMLKRIDAVFMAIERDYTAVVVGQEKSANSDDVLPRGQRAMRKAVLEIIDGAELIFKRAVGLELEASDPEAAGGHDIKTEEDSLDTLHKSNKGGGSPASMPEVSIVVKTEASASIEDIPEEAAKVDSAESSQHPENQSEVVQQQFRHNLRSTVPLKPTL</sequence>
<gene>
    <name evidence="5" type="ORF">Z518_10223</name>
</gene>
<name>A0A0D2IA14_9EURO</name>
<protein>
    <submittedName>
        <fullName evidence="5">Rhinocladiella mackenziei CBS 650.93 unplaced genomic scaffold supercont1.9, whole genome shotgun sequence</fullName>
    </submittedName>
</protein>
<keyword evidence="6" id="KW-1185">Reference proteome</keyword>
<dbReference type="Proteomes" id="UP000053617">
    <property type="component" value="Unassembled WGS sequence"/>
</dbReference>
<proteinExistence type="predicted"/>
<dbReference type="RefSeq" id="XP_013267222.1">
    <property type="nucleotide sequence ID" value="XM_013411768.1"/>
</dbReference>
<dbReference type="InterPro" id="IPR045063">
    <property type="entry name" value="Dynamin_N"/>
</dbReference>
<dbReference type="Pfam" id="PF24564">
    <property type="entry name" value="DUF7605"/>
    <property type="match status" value="1"/>
</dbReference>
<feature type="coiled-coil region" evidence="1">
    <location>
        <begin position="881"/>
        <end position="953"/>
    </location>
</feature>
<dbReference type="PANTHER" id="PTHR36681">
    <property type="entry name" value="NUCLEAR GTPASE, GERMINAL CENTER-ASSOCIATED, TANDEM DUPLICATE 3"/>
    <property type="match status" value="1"/>
</dbReference>
<evidence type="ECO:0000313" key="5">
    <source>
        <dbReference type="EMBL" id="KIX00086.1"/>
    </source>
</evidence>
<feature type="region of interest" description="Disordered" evidence="2">
    <location>
        <begin position="798"/>
        <end position="871"/>
    </location>
</feature>
<feature type="compositionally biased region" description="Polar residues" evidence="2">
    <location>
        <begin position="1441"/>
        <end position="1459"/>
    </location>
</feature>
<dbReference type="HOGENOM" id="CLU_005249_0_0_1"/>
<feature type="region of interest" description="Disordered" evidence="2">
    <location>
        <begin position="137"/>
        <end position="183"/>
    </location>
</feature>
<feature type="domain" description="Dynamin N-terminal" evidence="3">
    <location>
        <begin position="460"/>
        <end position="705"/>
    </location>
</feature>
<feature type="compositionally biased region" description="Acidic residues" evidence="2">
    <location>
        <begin position="831"/>
        <end position="846"/>
    </location>
</feature>
<dbReference type="PANTHER" id="PTHR36681:SF3">
    <property type="entry name" value="NUCLEAR GTPASE, GERMINAL CENTER-ASSOCIATED, TANDEM DUPLICATE 3"/>
    <property type="match status" value="1"/>
</dbReference>
<feature type="compositionally biased region" description="Basic and acidic residues" evidence="2">
    <location>
        <begin position="858"/>
        <end position="871"/>
    </location>
</feature>
<evidence type="ECO:0000259" key="3">
    <source>
        <dbReference type="Pfam" id="PF00350"/>
    </source>
</evidence>
<dbReference type="STRING" id="1442369.A0A0D2IA14"/>
<feature type="region of interest" description="Disordered" evidence="2">
    <location>
        <begin position="336"/>
        <end position="379"/>
    </location>
</feature>
<dbReference type="OrthoDB" id="3598281at2759"/>
<evidence type="ECO:0000256" key="1">
    <source>
        <dbReference type="SAM" id="Coils"/>
    </source>
</evidence>
<dbReference type="GeneID" id="25298294"/>
<feature type="domain" description="DUF7605" evidence="4">
    <location>
        <begin position="1114"/>
        <end position="1289"/>
    </location>
</feature>
<organism evidence="5 6">
    <name type="scientific">Rhinocladiella mackenziei CBS 650.93</name>
    <dbReference type="NCBI Taxonomy" id="1442369"/>
    <lineage>
        <taxon>Eukaryota</taxon>
        <taxon>Fungi</taxon>
        <taxon>Dikarya</taxon>
        <taxon>Ascomycota</taxon>
        <taxon>Pezizomycotina</taxon>
        <taxon>Eurotiomycetes</taxon>
        <taxon>Chaetothyriomycetidae</taxon>
        <taxon>Chaetothyriales</taxon>
        <taxon>Herpotrichiellaceae</taxon>
        <taxon>Rhinocladiella</taxon>
    </lineage>
</organism>
<feature type="compositionally biased region" description="Polar residues" evidence="2">
    <location>
        <begin position="137"/>
        <end position="151"/>
    </location>
</feature>
<feature type="region of interest" description="Disordered" evidence="2">
    <location>
        <begin position="1429"/>
        <end position="1472"/>
    </location>
</feature>
<dbReference type="EMBL" id="KN847483">
    <property type="protein sequence ID" value="KIX00086.1"/>
    <property type="molecule type" value="Genomic_DNA"/>
</dbReference>
<feature type="compositionally biased region" description="Basic and acidic residues" evidence="2">
    <location>
        <begin position="1386"/>
        <end position="1401"/>
    </location>
</feature>
<feature type="region of interest" description="Disordered" evidence="2">
    <location>
        <begin position="1380"/>
        <end position="1415"/>
    </location>
</feature>
<feature type="compositionally biased region" description="Basic residues" evidence="2">
    <location>
        <begin position="810"/>
        <end position="826"/>
    </location>
</feature>
<evidence type="ECO:0000256" key="2">
    <source>
        <dbReference type="SAM" id="MobiDB-lite"/>
    </source>
</evidence>
<dbReference type="InterPro" id="IPR027417">
    <property type="entry name" value="P-loop_NTPase"/>
</dbReference>
<evidence type="ECO:0000259" key="4">
    <source>
        <dbReference type="Pfam" id="PF24564"/>
    </source>
</evidence>
<dbReference type="VEuPathDB" id="FungiDB:Z518_10223"/>